<dbReference type="InterPro" id="IPR033121">
    <property type="entry name" value="PEPTIDASE_A1"/>
</dbReference>
<evidence type="ECO:0000313" key="8">
    <source>
        <dbReference type="Proteomes" id="UP000027120"/>
    </source>
</evidence>
<accession>A0A067E8R0</accession>
<keyword evidence="8" id="KW-1185">Reference proteome</keyword>
<dbReference type="InterPro" id="IPR032799">
    <property type="entry name" value="TAXi_C"/>
</dbReference>
<dbReference type="GO" id="GO:0006508">
    <property type="term" value="P:proteolysis"/>
    <property type="evidence" value="ECO:0007669"/>
    <property type="project" value="UniProtKB-KW"/>
</dbReference>
<dbReference type="eggNOG" id="KOG1339">
    <property type="taxonomic scope" value="Eukaryota"/>
</dbReference>
<proteinExistence type="inferred from homology"/>
<dbReference type="InterPro" id="IPR051708">
    <property type="entry name" value="Plant_Aspart_Prot_A1"/>
</dbReference>
<keyword evidence="3" id="KW-0064">Aspartyl protease</keyword>
<name>A0A067E8R0_CITSI</name>
<evidence type="ECO:0000256" key="1">
    <source>
        <dbReference type="ARBA" id="ARBA00007447"/>
    </source>
</evidence>
<keyword evidence="4" id="KW-0378">Hydrolase</keyword>
<dbReference type="PROSITE" id="PS51767">
    <property type="entry name" value="PEPTIDASE_A1"/>
    <property type="match status" value="1"/>
</dbReference>
<dbReference type="Pfam" id="PF14543">
    <property type="entry name" value="TAXi_N"/>
    <property type="match status" value="1"/>
</dbReference>
<dbReference type="InterPro" id="IPR034161">
    <property type="entry name" value="Pepsin-like_plant"/>
</dbReference>
<evidence type="ECO:0000256" key="3">
    <source>
        <dbReference type="ARBA" id="ARBA00022750"/>
    </source>
</evidence>
<gene>
    <name evidence="7" type="ORF">CISIN_1g047238mg</name>
</gene>
<dbReference type="PANTHER" id="PTHR47967:SF70">
    <property type="entry name" value="ASPARTIC PROTEINASE CDR1-LIKE"/>
    <property type="match status" value="1"/>
</dbReference>
<dbReference type="PaxDb" id="2711-XP_006493941.1"/>
<reference evidence="7 8" key="1">
    <citation type="submission" date="2014-04" db="EMBL/GenBank/DDBJ databases">
        <authorList>
            <consortium name="International Citrus Genome Consortium"/>
            <person name="Gmitter F."/>
            <person name="Chen C."/>
            <person name="Farmerie W."/>
            <person name="Harkins T."/>
            <person name="Desany B."/>
            <person name="Mohiuddin M."/>
            <person name="Kodira C."/>
            <person name="Borodovsky M."/>
            <person name="Lomsadze A."/>
            <person name="Burns P."/>
            <person name="Jenkins J."/>
            <person name="Prochnik S."/>
            <person name="Shu S."/>
            <person name="Chapman J."/>
            <person name="Pitluck S."/>
            <person name="Schmutz J."/>
            <person name="Rokhsar D."/>
        </authorList>
    </citation>
    <scope>NUCLEOTIDE SEQUENCE</scope>
</reference>
<dbReference type="AlphaFoldDB" id="A0A067E8R0"/>
<keyword evidence="5" id="KW-0325">Glycoprotein</keyword>
<evidence type="ECO:0000256" key="4">
    <source>
        <dbReference type="ARBA" id="ARBA00022801"/>
    </source>
</evidence>
<evidence type="ECO:0000313" key="7">
    <source>
        <dbReference type="EMBL" id="KDO50245.1"/>
    </source>
</evidence>
<dbReference type="SMR" id="A0A067E8R0"/>
<dbReference type="InterPro" id="IPR032861">
    <property type="entry name" value="TAXi_N"/>
</dbReference>
<dbReference type="SUPFAM" id="SSF50630">
    <property type="entry name" value="Acid proteases"/>
    <property type="match status" value="1"/>
</dbReference>
<dbReference type="GO" id="GO:0005576">
    <property type="term" value="C:extracellular region"/>
    <property type="evidence" value="ECO:0000318"/>
    <property type="project" value="GO_Central"/>
</dbReference>
<evidence type="ECO:0000259" key="6">
    <source>
        <dbReference type="PROSITE" id="PS51767"/>
    </source>
</evidence>
<dbReference type="PANTHER" id="PTHR47967">
    <property type="entry name" value="OS07G0603500 PROTEIN-RELATED"/>
    <property type="match status" value="1"/>
</dbReference>
<protein>
    <recommendedName>
        <fullName evidence="6">Peptidase A1 domain-containing protein</fullName>
    </recommendedName>
</protein>
<feature type="domain" description="Peptidase A1" evidence="6">
    <location>
        <begin position="97"/>
        <end position="437"/>
    </location>
</feature>
<sequence>MAHVQALPLAAFFSYFSVLFLTHFTSSESTGFSLKLIPIFSPESPLYPGNLSQSERIHKMFEISKARANYMASMSKPNAFQELEDIHLPMAKQDLFYSVEVNIGTPMKPQHLLFDTASSLVWTQCQPCIRCFDQTTPIFDPRASTTYSEIPCDDPLCRSPFKCQNGKCVYTRRYHVGDVTRGLASRETFAFPVRNGFTFVPRLAFGCSNDNSGFAFGGKISGILGFNASPLSLSSQLRNRIQGLFSYCLVREMEATSVIKFGRDADVRRRDLETTPILLSDLRPHFYLHLLEISIGRHIVRFPPGAFDIMRDGTGGFIIDTGTPVTFIRNGPYQTLMQRYDQILRSLGRQRIPYNASQEFDYCYRYDSSFKAYPSMTFHLQEADYIVQPENMYFIEPDRGRFCVAIQDDPKYSILGAWQQQNMLIIYDLNVPALRFGSENCANGRQ</sequence>
<organism evidence="7 8">
    <name type="scientific">Citrus sinensis</name>
    <name type="common">Sweet orange</name>
    <name type="synonym">Citrus aurantium var. sinensis</name>
    <dbReference type="NCBI Taxonomy" id="2711"/>
    <lineage>
        <taxon>Eukaryota</taxon>
        <taxon>Viridiplantae</taxon>
        <taxon>Streptophyta</taxon>
        <taxon>Embryophyta</taxon>
        <taxon>Tracheophyta</taxon>
        <taxon>Spermatophyta</taxon>
        <taxon>Magnoliopsida</taxon>
        <taxon>eudicotyledons</taxon>
        <taxon>Gunneridae</taxon>
        <taxon>Pentapetalae</taxon>
        <taxon>rosids</taxon>
        <taxon>malvids</taxon>
        <taxon>Sapindales</taxon>
        <taxon>Rutaceae</taxon>
        <taxon>Aurantioideae</taxon>
        <taxon>Citrus</taxon>
    </lineage>
</organism>
<dbReference type="InterPro" id="IPR021109">
    <property type="entry name" value="Peptidase_aspartic_dom_sf"/>
</dbReference>
<comment type="similarity">
    <text evidence="1">Belongs to the peptidase A1 family.</text>
</comment>
<dbReference type="Proteomes" id="UP000027120">
    <property type="component" value="Unassembled WGS sequence"/>
</dbReference>
<dbReference type="CDD" id="cd05476">
    <property type="entry name" value="pepsin_A_like_plant"/>
    <property type="match status" value="1"/>
</dbReference>
<evidence type="ECO:0000256" key="5">
    <source>
        <dbReference type="ARBA" id="ARBA00023180"/>
    </source>
</evidence>
<evidence type="ECO:0000256" key="2">
    <source>
        <dbReference type="ARBA" id="ARBA00022670"/>
    </source>
</evidence>
<dbReference type="Pfam" id="PF14541">
    <property type="entry name" value="TAXi_C"/>
    <property type="match status" value="1"/>
</dbReference>
<dbReference type="Gene3D" id="2.40.70.10">
    <property type="entry name" value="Acid Proteases"/>
    <property type="match status" value="2"/>
</dbReference>
<keyword evidence="2" id="KW-0645">Protease</keyword>
<dbReference type="GO" id="GO:0004190">
    <property type="term" value="F:aspartic-type endopeptidase activity"/>
    <property type="evidence" value="ECO:0000318"/>
    <property type="project" value="GO_Central"/>
</dbReference>
<dbReference type="EMBL" id="KK785087">
    <property type="protein sequence ID" value="KDO50245.1"/>
    <property type="molecule type" value="Genomic_DNA"/>
</dbReference>